<name>A0A644YE53_9ZZZZ</name>
<proteinExistence type="predicted"/>
<gene>
    <name evidence="1" type="ORF">SDC9_73225</name>
</gene>
<dbReference type="EMBL" id="VSSQ01004807">
    <property type="protein sequence ID" value="MPM26720.1"/>
    <property type="molecule type" value="Genomic_DNA"/>
</dbReference>
<protein>
    <submittedName>
        <fullName evidence="1">Uncharacterized protein</fullName>
    </submittedName>
</protein>
<reference evidence="1" key="1">
    <citation type="submission" date="2019-08" db="EMBL/GenBank/DDBJ databases">
        <authorList>
            <person name="Kucharzyk K."/>
            <person name="Murdoch R.W."/>
            <person name="Higgins S."/>
            <person name="Loffler F."/>
        </authorList>
    </citation>
    <scope>NUCLEOTIDE SEQUENCE</scope>
</reference>
<organism evidence="1">
    <name type="scientific">bioreactor metagenome</name>
    <dbReference type="NCBI Taxonomy" id="1076179"/>
    <lineage>
        <taxon>unclassified sequences</taxon>
        <taxon>metagenomes</taxon>
        <taxon>ecological metagenomes</taxon>
    </lineage>
</organism>
<comment type="caution">
    <text evidence="1">The sequence shown here is derived from an EMBL/GenBank/DDBJ whole genome shotgun (WGS) entry which is preliminary data.</text>
</comment>
<evidence type="ECO:0000313" key="1">
    <source>
        <dbReference type="EMBL" id="MPM26720.1"/>
    </source>
</evidence>
<sequence length="82" mass="9625">MQIRCADEFQRCIAKIKNVPVFHYPMRKIAVHQIFHVTDRVTGPYYGGIGSFVQQQFNRSAVIRLRMVENDVFNFAEWCQCA</sequence>
<accession>A0A644YE53</accession>
<dbReference type="AlphaFoldDB" id="A0A644YE53"/>